<proteinExistence type="predicted"/>
<dbReference type="InterPro" id="IPR041305">
    <property type="entry name" value="IL4_i_Ig"/>
</dbReference>
<dbReference type="OrthoDB" id="6221393at2759"/>
<comment type="caution">
    <text evidence="3">The sequence shown here is derived from an EMBL/GenBank/DDBJ whole genome shotgun (WGS) entry which is preliminary data.</text>
</comment>
<evidence type="ECO:0000313" key="3">
    <source>
        <dbReference type="EMBL" id="KAG5441858.1"/>
    </source>
</evidence>
<reference evidence="3 4" key="2">
    <citation type="journal article" date="2021" name="Genomics">
        <title>High-quality reference genome for Clonorchis sinensis.</title>
        <authorList>
            <person name="Young N.D."/>
            <person name="Stroehlein A.J."/>
            <person name="Kinkar L."/>
            <person name="Wang T."/>
            <person name="Sohn W.M."/>
            <person name="Chang B.C.H."/>
            <person name="Kaur P."/>
            <person name="Weisz D."/>
            <person name="Dudchenko O."/>
            <person name="Aiden E.L."/>
            <person name="Korhonen P.K."/>
            <person name="Gasser R.B."/>
        </authorList>
    </citation>
    <scope>NUCLEOTIDE SEQUENCE [LARGE SCALE GENOMIC DNA]</scope>
    <source>
        <strain evidence="3">Cs-k2</strain>
    </source>
</reference>
<dbReference type="EMBL" id="NIRI02000076">
    <property type="protein sequence ID" value="KAG5441858.1"/>
    <property type="molecule type" value="Genomic_DNA"/>
</dbReference>
<dbReference type="AlphaFoldDB" id="A0A8T1LYR9"/>
<keyword evidence="1" id="KW-0732">Signal</keyword>
<name>A0A8T1LYR9_CLOSI</name>
<sequence>MFYLFEFYCIIFTAIAVSLPLESSSSSGLLFWSAEQPKLLKTSKRHTKLVCLRLYTQRKFQGTWSDICSSNEVLLVQSIFNTRSVCAPQGKWPDSNNYWLLFERPYFIGSYVMLAPNDCVRKLQSSLSTVGSVLKCTSSGLKISCLYPPKPWLGFGSFGQTELEYQAQEVESVKSEIGASWPRTVQGEPGTKFTSVDLSSVEQGGVNWKLQDS</sequence>
<evidence type="ECO:0000259" key="2">
    <source>
        <dbReference type="Pfam" id="PF18258"/>
    </source>
</evidence>
<dbReference type="Proteomes" id="UP000286415">
    <property type="component" value="Unassembled WGS sequence"/>
</dbReference>
<keyword evidence="4" id="KW-1185">Reference proteome</keyword>
<organism evidence="3 4">
    <name type="scientific">Clonorchis sinensis</name>
    <name type="common">Chinese liver fluke</name>
    <dbReference type="NCBI Taxonomy" id="79923"/>
    <lineage>
        <taxon>Eukaryota</taxon>
        <taxon>Metazoa</taxon>
        <taxon>Spiralia</taxon>
        <taxon>Lophotrochozoa</taxon>
        <taxon>Platyhelminthes</taxon>
        <taxon>Trematoda</taxon>
        <taxon>Digenea</taxon>
        <taxon>Opisthorchiida</taxon>
        <taxon>Opisthorchiata</taxon>
        <taxon>Opisthorchiidae</taxon>
        <taxon>Clonorchis</taxon>
    </lineage>
</organism>
<dbReference type="Gene3D" id="2.60.20.10">
    <property type="entry name" value="Crystallins"/>
    <property type="match status" value="1"/>
</dbReference>
<protein>
    <recommendedName>
        <fullName evidence="2">Interleukin-4 inducing immunoglobulin-binding domain-containing protein</fullName>
    </recommendedName>
</protein>
<evidence type="ECO:0000313" key="4">
    <source>
        <dbReference type="Proteomes" id="UP000286415"/>
    </source>
</evidence>
<dbReference type="Pfam" id="PF18258">
    <property type="entry name" value="IL4_i_Ig"/>
    <property type="match status" value="1"/>
</dbReference>
<gene>
    <name evidence="3" type="ORF">CSKR_203910</name>
</gene>
<feature type="signal peptide" evidence="1">
    <location>
        <begin position="1"/>
        <end position="16"/>
    </location>
</feature>
<accession>A0A8T1LYR9</accession>
<evidence type="ECO:0000256" key="1">
    <source>
        <dbReference type="SAM" id="SignalP"/>
    </source>
</evidence>
<feature type="chain" id="PRO_5035734802" description="Interleukin-4 inducing immunoglobulin-binding domain-containing protein" evidence="1">
    <location>
        <begin position="17"/>
        <end position="213"/>
    </location>
</feature>
<reference evidence="3 4" key="1">
    <citation type="journal article" date="2018" name="Biotechnol. Adv.">
        <title>Improved genomic resources and new bioinformatic workflow for the carcinogenic parasite Clonorchis sinensis: Biotechnological implications.</title>
        <authorList>
            <person name="Wang D."/>
            <person name="Korhonen P.K."/>
            <person name="Gasser R.B."/>
            <person name="Young N.D."/>
        </authorList>
    </citation>
    <scope>NUCLEOTIDE SEQUENCE [LARGE SCALE GENOMIC DNA]</scope>
    <source>
        <strain evidence="3">Cs-k2</strain>
    </source>
</reference>
<feature type="domain" description="Interleukin-4 inducing immunoglobulin-binding" evidence="2">
    <location>
        <begin position="51"/>
        <end position="137"/>
    </location>
</feature>